<protein>
    <recommendedName>
        <fullName evidence="9">Transcriptional regulatory protein</fullName>
    </recommendedName>
</protein>
<accession>A0ABU0TXT1</accession>
<keyword evidence="13" id="KW-1185">Reference proteome</keyword>
<evidence type="ECO:0000256" key="4">
    <source>
        <dbReference type="ARBA" id="ARBA00023012"/>
    </source>
</evidence>
<dbReference type="InterPro" id="IPR024187">
    <property type="entry name" value="Sig_transdc_resp-reg_cit/mal"/>
</dbReference>
<evidence type="ECO:0000256" key="3">
    <source>
        <dbReference type="ARBA" id="ARBA00022553"/>
    </source>
</evidence>
<dbReference type="SUPFAM" id="SSF46785">
    <property type="entry name" value="Winged helix' DNA-binding domain"/>
    <property type="match status" value="1"/>
</dbReference>
<keyword evidence="8 9" id="KW-0804">Transcription</keyword>
<feature type="domain" description="Response regulatory" evidence="11">
    <location>
        <begin position="3"/>
        <end position="121"/>
    </location>
</feature>
<dbReference type="RefSeq" id="WP_307485673.1">
    <property type="nucleotide sequence ID" value="NZ_JAUTBF010000001.1"/>
</dbReference>
<dbReference type="Pfam" id="PF00072">
    <property type="entry name" value="Response_reg"/>
    <property type="match status" value="1"/>
</dbReference>
<evidence type="ECO:0000313" key="12">
    <source>
        <dbReference type="EMBL" id="MDQ1124461.1"/>
    </source>
</evidence>
<evidence type="ECO:0000313" key="13">
    <source>
        <dbReference type="Proteomes" id="UP001226691"/>
    </source>
</evidence>
<dbReference type="InterPro" id="IPR001789">
    <property type="entry name" value="Sig_transdc_resp-reg_receiver"/>
</dbReference>
<evidence type="ECO:0000256" key="7">
    <source>
        <dbReference type="ARBA" id="ARBA00023159"/>
    </source>
</evidence>
<evidence type="ECO:0000256" key="8">
    <source>
        <dbReference type="ARBA" id="ARBA00023163"/>
    </source>
</evidence>
<evidence type="ECO:0000256" key="1">
    <source>
        <dbReference type="ARBA" id="ARBA00004496"/>
    </source>
</evidence>
<evidence type="ECO:0000256" key="9">
    <source>
        <dbReference type="PIRNR" id="PIRNR006171"/>
    </source>
</evidence>
<proteinExistence type="predicted"/>
<sequence length="231" mass="24899">MIRVLVVDDDALALELHSAYVARVPGFEVAGHAAGARAALTALSDPERRVDLVLLDMTMPDGTGLDVARRVRAMGSRVDIIAVTAVRDAATVRAAVSIGVVQYLIKPFAFAAFRERLEAYRAYVDGLDRAAGDATQSEVDALLGTLRTIAAPALPKGLSDETLHAVAERVRTASEAVSSTEVGESEGMSRVTARRYLEHLADVGRVRREPRYGGQGRPEITYAWVRPAHPR</sequence>
<dbReference type="PROSITE" id="PS50110">
    <property type="entry name" value="RESPONSE_REGULATORY"/>
    <property type="match status" value="1"/>
</dbReference>
<keyword evidence="3 10" id="KW-0597">Phosphoprotein</keyword>
<dbReference type="InterPro" id="IPR051271">
    <property type="entry name" value="2C-system_Tx_regulators"/>
</dbReference>
<evidence type="ECO:0000256" key="10">
    <source>
        <dbReference type="PROSITE-ProRule" id="PRU00169"/>
    </source>
</evidence>
<keyword evidence="7 9" id="KW-0010">Activator</keyword>
<evidence type="ECO:0000256" key="2">
    <source>
        <dbReference type="ARBA" id="ARBA00022490"/>
    </source>
</evidence>
<name>A0ABU0TXT1_MICTR</name>
<feature type="modified residue" description="4-aspartylphosphate" evidence="10">
    <location>
        <position position="56"/>
    </location>
</feature>
<dbReference type="PIRSF" id="PIRSF006171">
    <property type="entry name" value="RR_citrat_malat"/>
    <property type="match status" value="1"/>
</dbReference>
<dbReference type="EMBL" id="JAUTBF010000001">
    <property type="protein sequence ID" value="MDQ1124461.1"/>
    <property type="molecule type" value="Genomic_DNA"/>
</dbReference>
<dbReference type="SMART" id="SM00448">
    <property type="entry name" value="REC"/>
    <property type="match status" value="1"/>
</dbReference>
<keyword evidence="5 9" id="KW-0805">Transcription regulation</keyword>
<keyword evidence="4 9" id="KW-0902">Two-component regulatory system</keyword>
<evidence type="ECO:0000256" key="5">
    <source>
        <dbReference type="ARBA" id="ARBA00023015"/>
    </source>
</evidence>
<comment type="caution">
    <text evidence="12">The sequence shown here is derived from an EMBL/GenBank/DDBJ whole genome shotgun (WGS) entry which is preliminary data.</text>
</comment>
<reference evidence="12 13" key="1">
    <citation type="submission" date="2023-07" db="EMBL/GenBank/DDBJ databases">
        <title>Functional and genomic diversity of the sorghum phyllosphere microbiome.</title>
        <authorList>
            <person name="Shade A."/>
        </authorList>
    </citation>
    <scope>NUCLEOTIDE SEQUENCE [LARGE SCALE GENOMIC DNA]</scope>
    <source>
        <strain evidence="12 13">SORGH_AS_1207</strain>
    </source>
</reference>
<dbReference type="InterPro" id="IPR011006">
    <property type="entry name" value="CheY-like_superfamily"/>
</dbReference>
<dbReference type="Gene3D" id="3.40.50.2300">
    <property type="match status" value="1"/>
</dbReference>
<keyword evidence="2 9" id="KW-0963">Cytoplasm</keyword>
<gene>
    <name evidence="12" type="ORF">QE412_003034</name>
</gene>
<evidence type="ECO:0000256" key="6">
    <source>
        <dbReference type="ARBA" id="ARBA00023125"/>
    </source>
</evidence>
<dbReference type="SUPFAM" id="SSF52172">
    <property type="entry name" value="CheY-like"/>
    <property type="match status" value="1"/>
</dbReference>
<dbReference type="Proteomes" id="UP001226691">
    <property type="component" value="Unassembled WGS sequence"/>
</dbReference>
<dbReference type="InterPro" id="IPR036390">
    <property type="entry name" value="WH_DNA-bd_sf"/>
</dbReference>
<organism evidence="12 13">
    <name type="scientific">Microbacterium trichothecenolyticum</name>
    <name type="common">Aureobacterium trichothecenolyticum</name>
    <dbReference type="NCBI Taxonomy" id="69370"/>
    <lineage>
        <taxon>Bacteria</taxon>
        <taxon>Bacillati</taxon>
        <taxon>Actinomycetota</taxon>
        <taxon>Actinomycetes</taxon>
        <taxon>Micrococcales</taxon>
        <taxon>Microbacteriaceae</taxon>
        <taxon>Microbacterium</taxon>
    </lineage>
</organism>
<dbReference type="PANTHER" id="PTHR45526">
    <property type="entry name" value="TRANSCRIPTIONAL REGULATORY PROTEIN DPIA"/>
    <property type="match status" value="1"/>
</dbReference>
<evidence type="ECO:0000259" key="11">
    <source>
        <dbReference type="PROSITE" id="PS50110"/>
    </source>
</evidence>
<dbReference type="PANTHER" id="PTHR45526:SF1">
    <property type="entry name" value="TRANSCRIPTIONAL REGULATORY PROTEIN DCUR-RELATED"/>
    <property type="match status" value="1"/>
</dbReference>
<comment type="subcellular location">
    <subcellularLocation>
        <location evidence="1 9">Cytoplasm</location>
    </subcellularLocation>
</comment>
<keyword evidence="6 9" id="KW-0238">DNA-binding</keyword>